<dbReference type="PANTHER" id="PTHR35271:SF1">
    <property type="entry name" value="ABC TRANSPORTER, SUBSTRATE-BINDING LIPOPROTEIN"/>
    <property type="match status" value="1"/>
</dbReference>
<evidence type="ECO:0000313" key="3">
    <source>
        <dbReference type="EMBL" id="SPP97186.1"/>
    </source>
</evidence>
<proteinExistence type="predicted"/>
<dbReference type="Pfam" id="PF04392">
    <property type="entry name" value="ABC_sub_bind"/>
    <property type="match status" value="1"/>
</dbReference>
<dbReference type="InterPro" id="IPR007487">
    <property type="entry name" value="ABC_transpt-TYRBP-like"/>
</dbReference>
<dbReference type="Gene3D" id="3.40.50.2300">
    <property type="match status" value="2"/>
</dbReference>
<organism evidence="3 4">
    <name type="scientific">Bradyrhizobium vignae</name>
    <dbReference type="NCBI Taxonomy" id="1549949"/>
    <lineage>
        <taxon>Bacteria</taxon>
        <taxon>Pseudomonadati</taxon>
        <taxon>Pseudomonadota</taxon>
        <taxon>Alphaproteobacteria</taxon>
        <taxon>Hyphomicrobiales</taxon>
        <taxon>Nitrobacteraceae</taxon>
        <taxon>Bradyrhizobium</taxon>
    </lineage>
</organism>
<dbReference type="EMBL" id="LS398110">
    <property type="protein sequence ID" value="SPP97186.1"/>
    <property type="molecule type" value="Genomic_DNA"/>
</dbReference>
<feature type="signal peptide" evidence="2">
    <location>
        <begin position="1"/>
        <end position="23"/>
    </location>
</feature>
<dbReference type="InterPro" id="IPR028082">
    <property type="entry name" value="Peripla_BP_I"/>
</dbReference>
<dbReference type="CDD" id="cd06325">
    <property type="entry name" value="PBP1_ABC_unchar_transporter"/>
    <property type="match status" value="1"/>
</dbReference>
<evidence type="ECO:0000256" key="1">
    <source>
        <dbReference type="SAM" id="MobiDB-lite"/>
    </source>
</evidence>
<feature type="compositionally biased region" description="Basic and acidic residues" evidence="1">
    <location>
        <begin position="312"/>
        <end position="321"/>
    </location>
</feature>
<feature type="chain" id="PRO_5015751177" description="ABC transporter substrate-binding protein" evidence="2">
    <location>
        <begin position="24"/>
        <end position="321"/>
    </location>
</feature>
<evidence type="ECO:0000256" key="2">
    <source>
        <dbReference type="SAM" id="SignalP"/>
    </source>
</evidence>
<dbReference type="PANTHER" id="PTHR35271">
    <property type="entry name" value="ABC TRANSPORTER, SUBSTRATE-BINDING LIPOPROTEIN-RELATED"/>
    <property type="match status" value="1"/>
</dbReference>
<keyword evidence="2" id="KW-0732">Signal</keyword>
<name>A0A2U3Q769_9BRAD</name>
<protein>
    <recommendedName>
        <fullName evidence="5">ABC transporter substrate-binding protein</fullName>
    </recommendedName>
</protein>
<evidence type="ECO:0008006" key="5">
    <source>
        <dbReference type="Google" id="ProtNLM"/>
    </source>
</evidence>
<gene>
    <name evidence="3" type="ORF">BRAD3257_6287</name>
</gene>
<accession>A0A2U3Q769</accession>
<evidence type="ECO:0000313" key="4">
    <source>
        <dbReference type="Proteomes" id="UP000246085"/>
    </source>
</evidence>
<dbReference type="Proteomes" id="UP000246085">
    <property type="component" value="Chromosome BRAD3257"/>
</dbReference>
<dbReference type="KEGG" id="bvz:BRAD3257_6287"/>
<dbReference type="SUPFAM" id="SSF53822">
    <property type="entry name" value="Periplasmic binding protein-like I"/>
    <property type="match status" value="1"/>
</dbReference>
<dbReference type="AlphaFoldDB" id="A0A2U3Q769"/>
<reference evidence="3 4" key="1">
    <citation type="submission" date="2018-03" db="EMBL/GenBank/DDBJ databases">
        <authorList>
            <person name="Gully D."/>
        </authorList>
    </citation>
    <scope>NUCLEOTIDE SEQUENCE [LARGE SCALE GENOMIC DNA]</scope>
    <source>
        <strain evidence="3">ORS3257</strain>
    </source>
</reference>
<sequence>MRRRAFIALFGATAAAWPPKARAQQPVLVVGYLGSASPMAWAARLKAFNQGLSEAGFDDGRNIAVEYRWAEGNIDRLPQLANELVGRNVAVLVTPGSAPAALAAKAATTTIPIVFETGADPVEAGIVTNLRHPGGNITGVAALTFETGPKRLAILHELLPSAELIAVLVNPAAGEVVGRQVKDLQATALQLGLQLVILRASNDRELEAAFVKAKEMRVSALVIAADPFANSRIKDIADQALKAALPSIFVNPQFTALGGLMSYSGTIIETHYLAGGYVGRIERREARRAAGDSGHQSRVDREPQNRQSAGYRRSDLAARPC</sequence>
<feature type="compositionally biased region" description="Basic and acidic residues" evidence="1">
    <location>
        <begin position="287"/>
        <end position="304"/>
    </location>
</feature>
<feature type="region of interest" description="Disordered" evidence="1">
    <location>
        <begin position="287"/>
        <end position="321"/>
    </location>
</feature>